<dbReference type="EMBL" id="CP032509">
    <property type="protein sequence ID" value="AZN70948.1"/>
    <property type="molecule type" value="Genomic_DNA"/>
</dbReference>
<organism evidence="3 4">
    <name type="scientific">Georhizobium profundi</name>
    <dbReference type="NCBI Taxonomy" id="2341112"/>
    <lineage>
        <taxon>Bacteria</taxon>
        <taxon>Pseudomonadati</taxon>
        <taxon>Pseudomonadota</taxon>
        <taxon>Alphaproteobacteria</taxon>
        <taxon>Hyphomicrobiales</taxon>
        <taxon>Rhizobiaceae</taxon>
        <taxon>Georhizobium</taxon>
    </lineage>
</organism>
<evidence type="ECO:0000256" key="1">
    <source>
        <dbReference type="ARBA" id="ARBA00022801"/>
    </source>
</evidence>
<name>A0A3Q8XPV3_9HYPH</name>
<dbReference type="Pfam" id="PF20434">
    <property type="entry name" value="BD-FAE"/>
    <property type="match status" value="1"/>
</dbReference>
<dbReference type="InterPro" id="IPR029058">
    <property type="entry name" value="AB_hydrolase_fold"/>
</dbReference>
<accession>A0A3Q8XPV3</accession>
<dbReference type="InterPro" id="IPR049492">
    <property type="entry name" value="BD-FAE-like_dom"/>
</dbReference>
<evidence type="ECO:0000259" key="2">
    <source>
        <dbReference type="Pfam" id="PF20434"/>
    </source>
</evidence>
<dbReference type="Proteomes" id="UP000268192">
    <property type="component" value="Chromosome"/>
</dbReference>
<keyword evidence="4" id="KW-1185">Reference proteome</keyword>
<dbReference type="OrthoDB" id="9771666at2"/>
<evidence type="ECO:0000313" key="4">
    <source>
        <dbReference type="Proteomes" id="UP000268192"/>
    </source>
</evidence>
<reference evidence="3 4" key="1">
    <citation type="submission" date="2018-09" db="EMBL/GenBank/DDBJ databases">
        <title>Marinorhizobium profundi gen. nov., sp. nov., isolated from a deep-sea sediment sample from the New Britain Trench and proposal of Marinorhizobiaceae fam. nov. in the order Rhizobiales of the class Alphaproteobacteria.</title>
        <authorList>
            <person name="Cao J."/>
        </authorList>
    </citation>
    <scope>NUCLEOTIDE SEQUENCE [LARGE SCALE GENOMIC DNA]</scope>
    <source>
        <strain evidence="3 4">WS11</strain>
    </source>
</reference>
<dbReference type="RefSeq" id="WP_126008721.1">
    <property type="nucleotide sequence ID" value="NZ_CP032509.1"/>
</dbReference>
<dbReference type="PANTHER" id="PTHR48081:SF33">
    <property type="entry name" value="KYNURENINE FORMAMIDASE"/>
    <property type="match status" value="1"/>
</dbReference>
<evidence type="ECO:0000313" key="3">
    <source>
        <dbReference type="EMBL" id="AZN70948.1"/>
    </source>
</evidence>
<dbReference type="KEGG" id="abaw:D5400_06355"/>
<dbReference type="Gene3D" id="3.40.50.1820">
    <property type="entry name" value="alpha/beta hydrolase"/>
    <property type="match status" value="1"/>
</dbReference>
<dbReference type="GO" id="GO:0016787">
    <property type="term" value="F:hydrolase activity"/>
    <property type="evidence" value="ECO:0007669"/>
    <property type="project" value="UniProtKB-KW"/>
</dbReference>
<dbReference type="AlphaFoldDB" id="A0A3Q8XPV3"/>
<dbReference type="InterPro" id="IPR050300">
    <property type="entry name" value="GDXG_lipolytic_enzyme"/>
</dbReference>
<sequence>MTKPEYPITDWDDAYTNGAYIDGAEAYPDRWAAEAAQFRAELQQDGRAEIDMSYGPEPRNKLDLFLPVGSPKGLVVFVHGGYWKAFDKSFWSHLARGAVDGGFAVAMPSYTLAPEARLTRIGREVAAAIVKASDRVAGPIRLAGHSAGGHLVSRMVSEHSPLAVPVRERVNNVVSISGVHDLRPLMLTEMNAILAIDEEEAYRESPALLRPLAGTRLLAWVGGKERPEFLRQSRILPELWDGFGVETKFHVDETTHHFDVIDGLARRDSPLTQALLTSF</sequence>
<keyword evidence="1 3" id="KW-0378">Hydrolase</keyword>
<feature type="domain" description="BD-FAE-like" evidence="2">
    <location>
        <begin position="62"/>
        <end position="184"/>
    </location>
</feature>
<dbReference type="SUPFAM" id="SSF53474">
    <property type="entry name" value="alpha/beta-Hydrolases"/>
    <property type="match status" value="1"/>
</dbReference>
<protein>
    <submittedName>
        <fullName evidence="3">Alpha/beta hydrolase</fullName>
    </submittedName>
</protein>
<proteinExistence type="predicted"/>
<gene>
    <name evidence="3" type="ORF">D5400_06355</name>
</gene>
<dbReference type="PANTHER" id="PTHR48081">
    <property type="entry name" value="AB HYDROLASE SUPERFAMILY PROTEIN C4A8.06C"/>
    <property type="match status" value="1"/>
</dbReference>